<evidence type="ECO:0000313" key="1">
    <source>
        <dbReference type="EMBL" id="GAF82464.1"/>
    </source>
</evidence>
<dbReference type="EMBL" id="BARS01000778">
    <property type="protein sequence ID" value="GAF82464.1"/>
    <property type="molecule type" value="Genomic_DNA"/>
</dbReference>
<dbReference type="AlphaFoldDB" id="X0SN55"/>
<reference evidence="1" key="1">
    <citation type="journal article" date="2014" name="Front. Microbiol.">
        <title>High frequency of phylogenetically diverse reductive dehalogenase-homologous genes in deep subseafloor sedimentary metagenomes.</title>
        <authorList>
            <person name="Kawai M."/>
            <person name="Futagami T."/>
            <person name="Toyoda A."/>
            <person name="Takaki Y."/>
            <person name="Nishi S."/>
            <person name="Hori S."/>
            <person name="Arai W."/>
            <person name="Tsubouchi T."/>
            <person name="Morono Y."/>
            <person name="Uchiyama I."/>
            <person name="Ito T."/>
            <person name="Fujiyama A."/>
            <person name="Inagaki F."/>
            <person name="Takami H."/>
        </authorList>
    </citation>
    <scope>NUCLEOTIDE SEQUENCE</scope>
    <source>
        <strain evidence="1">Expedition CK06-06</strain>
    </source>
</reference>
<accession>X0SN55</accession>
<sequence>MNWFTESLAKTGERIGIPKMDIDFDTCTDEELSVYCRNDVLIEFENFKVFIAFLEDNMIGRLC</sequence>
<name>X0SN55_9ZZZZ</name>
<comment type="caution">
    <text evidence="1">The sequence shown here is derived from an EMBL/GenBank/DDBJ whole genome shotgun (WGS) entry which is preliminary data.</text>
</comment>
<gene>
    <name evidence="1" type="ORF">S01H1_01732</name>
</gene>
<proteinExistence type="predicted"/>
<organism evidence="1">
    <name type="scientific">marine sediment metagenome</name>
    <dbReference type="NCBI Taxonomy" id="412755"/>
    <lineage>
        <taxon>unclassified sequences</taxon>
        <taxon>metagenomes</taxon>
        <taxon>ecological metagenomes</taxon>
    </lineage>
</organism>
<feature type="non-terminal residue" evidence="1">
    <location>
        <position position="63"/>
    </location>
</feature>
<protein>
    <submittedName>
        <fullName evidence="1">Uncharacterized protein</fullName>
    </submittedName>
</protein>